<proteinExistence type="inferred from homology"/>
<evidence type="ECO:0000256" key="2">
    <source>
        <dbReference type="ARBA" id="ARBA00023015"/>
    </source>
</evidence>
<dbReference type="GO" id="GO:0046983">
    <property type="term" value="F:protein dimerization activity"/>
    <property type="evidence" value="ECO:0007669"/>
    <property type="project" value="InterPro"/>
</dbReference>
<dbReference type="RefSeq" id="XP_003569396.1">
    <property type="nucleotide sequence ID" value="XM_003569348.4"/>
</dbReference>
<reference evidence="6" key="3">
    <citation type="submission" date="2018-08" db="UniProtKB">
        <authorList>
            <consortium name="EnsemblPlants"/>
        </authorList>
    </citation>
    <scope>IDENTIFICATION</scope>
    <source>
        <strain evidence="6">cv. Bd21</strain>
    </source>
</reference>
<protein>
    <recommendedName>
        <fullName evidence="4">BHLH domain-containing protein</fullName>
    </recommendedName>
</protein>
<dbReference type="InterPro" id="IPR037546">
    <property type="entry name" value="SAC51-like"/>
</dbReference>
<reference evidence="5" key="2">
    <citation type="submission" date="2017-06" db="EMBL/GenBank/DDBJ databases">
        <title>WGS assembly of Brachypodium distachyon.</title>
        <authorList>
            <consortium name="The International Brachypodium Initiative"/>
            <person name="Lucas S."/>
            <person name="Harmon-Smith M."/>
            <person name="Lail K."/>
            <person name="Tice H."/>
            <person name="Grimwood J."/>
            <person name="Bruce D."/>
            <person name="Barry K."/>
            <person name="Shu S."/>
            <person name="Lindquist E."/>
            <person name="Wang M."/>
            <person name="Pitluck S."/>
            <person name="Vogel J.P."/>
            <person name="Garvin D.F."/>
            <person name="Mockler T.C."/>
            <person name="Schmutz J."/>
            <person name="Rokhsar D."/>
            <person name="Bevan M.W."/>
        </authorList>
    </citation>
    <scope>NUCLEOTIDE SEQUENCE</scope>
    <source>
        <strain evidence="5">Bd21</strain>
    </source>
</reference>
<dbReference type="InterPro" id="IPR036638">
    <property type="entry name" value="HLH_DNA-bd_sf"/>
</dbReference>
<sequence length="245" mass="26666">MQRDPTAFTGNPSFAYGDEANGCMKNGPLGGQCSSRASVSPAFGVPAGMTVPQLPNPLGGFEFQPSKVFPRNFIIFDHNEDKGRIMYHPTLANKLNAANINAFPSYDQAVCRSCGQDNGNLEENSSSFKEDTREIDALLSSSEESDNDDVVSTGRTPYAFESVSLDSSSTLNSKKMRYSSEKSSGIHGSMEDVTHESMRKMITVLRGVIPGADQLDTPAVLEEAVRYLKFLKMEAKKLGVDDLDN</sequence>
<dbReference type="AlphaFoldDB" id="I1HPL2"/>
<keyword evidence="7" id="KW-1185">Reference proteome</keyword>
<evidence type="ECO:0000313" key="7">
    <source>
        <dbReference type="Proteomes" id="UP000008810"/>
    </source>
</evidence>
<feature type="domain" description="BHLH" evidence="4">
    <location>
        <begin position="182"/>
        <end position="231"/>
    </location>
</feature>
<evidence type="ECO:0000313" key="6">
    <source>
        <dbReference type="EnsemblPlants" id="KQK08820"/>
    </source>
</evidence>
<reference evidence="5 6" key="1">
    <citation type="journal article" date="2010" name="Nature">
        <title>Genome sequencing and analysis of the model grass Brachypodium distachyon.</title>
        <authorList>
            <consortium name="International Brachypodium Initiative"/>
        </authorList>
    </citation>
    <scope>NUCLEOTIDE SEQUENCE [LARGE SCALE GENOMIC DNA]</scope>
    <source>
        <strain evidence="5">Bd21</strain>
        <strain evidence="6">cv. Bd21</strain>
    </source>
</reference>
<dbReference type="HOGENOM" id="CLU_093993_0_0_1"/>
<evidence type="ECO:0000259" key="4">
    <source>
        <dbReference type="PROSITE" id="PS50888"/>
    </source>
</evidence>
<name>I1HPL2_BRADI</name>
<dbReference type="GeneID" id="100839093"/>
<evidence type="ECO:0000256" key="3">
    <source>
        <dbReference type="ARBA" id="ARBA00023163"/>
    </source>
</evidence>
<dbReference type="PROSITE" id="PS50888">
    <property type="entry name" value="BHLH"/>
    <property type="match status" value="1"/>
</dbReference>
<dbReference type="Gramene" id="KQK08820">
    <property type="protein sequence ID" value="KQK08820"/>
    <property type="gene ID" value="BRADI_2g44100v3"/>
</dbReference>
<dbReference type="GO" id="GO:0010089">
    <property type="term" value="P:xylem development"/>
    <property type="evidence" value="ECO:0007669"/>
    <property type="project" value="EnsemblPlants"/>
</dbReference>
<dbReference type="KEGG" id="bdi:100839093"/>
<dbReference type="PANTHER" id="PTHR36066:SF19">
    <property type="entry name" value="OS01G0626900 PROTEIN"/>
    <property type="match status" value="1"/>
</dbReference>
<gene>
    <name evidence="6" type="primary">LOC100839093</name>
    <name evidence="5" type="ORF">BRADI_2g44100v3</name>
</gene>
<accession>I1HPL2</accession>
<dbReference type="PANTHER" id="PTHR36066">
    <property type="entry name" value="TRANSCRIPTION FACTOR BHLH145"/>
    <property type="match status" value="1"/>
</dbReference>
<evidence type="ECO:0000256" key="1">
    <source>
        <dbReference type="ARBA" id="ARBA00005510"/>
    </source>
</evidence>
<comment type="similarity">
    <text evidence="1">Belongs to the bHLH protein family.</text>
</comment>
<dbReference type="SUPFAM" id="SSF47459">
    <property type="entry name" value="HLH, helix-loop-helix DNA-binding domain"/>
    <property type="match status" value="1"/>
</dbReference>
<evidence type="ECO:0000313" key="5">
    <source>
        <dbReference type="EMBL" id="KQK08820.1"/>
    </source>
</evidence>
<dbReference type="OMA" id="NVRIFAY"/>
<dbReference type="InterPro" id="IPR011598">
    <property type="entry name" value="bHLH_dom"/>
</dbReference>
<dbReference type="EnsemblPlants" id="KQK08820">
    <property type="protein sequence ID" value="KQK08820"/>
    <property type="gene ID" value="BRADI_2g44100v3"/>
</dbReference>
<dbReference type="Proteomes" id="UP000008810">
    <property type="component" value="Chromosome 2"/>
</dbReference>
<dbReference type="STRING" id="15368.I1HPL2"/>
<dbReference type="OrthoDB" id="1921805at2759"/>
<keyword evidence="2" id="KW-0805">Transcription regulation</keyword>
<keyword evidence="3" id="KW-0804">Transcription</keyword>
<dbReference type="eggNOG" id="ENOG502R4DP">
    <property type="taxonomic scope" value="Eukaryota"/>
</dbReference>
<organism evidence="5">
    <name type="scientific">Brachypodium distachyon</name>
    <name type="common">Purple false brome</name>
    <name type="synonym">Trachynia distachya</name>
    <dbReference type="NCBI Taxonomy" id="15368"/>
    <lineage>
        <taxon>Eukaryota</taxon>
        <taxon>Viridiplantae</taxon>
        <taxon>Streptophyta</taxon>
        <taxon>Embryophyta</taxon>
        <taxon>Tracheophyta</taxon>
        <taxon>Spermatophyta</taxon>
        <taxon>Magnoliopsida</taxon>
        <taxon>Liliopsida</taxon>
        <taxon>Poales</taxon>
        <taxon>Poaceae</taxon>
        <taxon>BOP clade</taxon>
        <taxon>Pooideae</taxon>
        <taxon>Stipodae</taxon>
        <taxon>Brachypodieae</taxon>
        <taxon>Brachypodium</taxon>
    </lineage>
</organism>
<dbReference type="EMBL" id="CM000881">
    <property type="protein sequence ID" value="KQK08820.1"/>
    <property type="molecule type" value="Genomic_DNA"/>
</dbReference>